<sequence length="899" mass="97456">MIGRDRELRQLTQLVAARRPAVVFVGGEPGIGKTRLVRELLTTLPEQAVALVGQAEPDSLARPYELLLDAVDGVDVPAGRLTALTDPQLSPVERLHSGLSLVADLSGEAPTVIVFEDLHWADSESAALFERLADTDGPRLLVGTYRPDEVSNRHPLASLLERMERRHAVTHLRLERLTESETAALLATVTGRPVPYRTAAALFHRTGGNPFFLEELLGSCAPGDLESLVEKPLPWSLAEVLRRQVASLDPAAQRVVEAAAVLGRRAPFDLLAEVTGAGEDELIGVLRDLVVRGVLVEAGEDEFSFRHALVREAITGQMLGRQRRRLHESALEALQRGGDADPALVAHHAQAAGRYADMVSAARRGALEYLAIGSAYQALQLAEMGMAEEPDDLVLLSAAARAAWLAGLLDDAAGYARRWRDLADGPADRADALYLLIRLSWEADDLPWLERVTADLEQLIAELPPGADQARAMTAVAQSAMLRDYDDESLAWADRALALAAEFDLPQIRLAALVEKGTVLTGYSERAVEGRAILSGLVAEAERRGEWVLAARALNRLLHMPQTSSLTEQAELLERMRRDAERAGFEALAVAAYYQGRARLAMREGDLRAAIGALDDGRARDRGYHYSGRRADYHAVFLAGLCLESGALDRVRRLLADLGGIEKVDPMVLHSVGFHLACRDGDLATADALLDRVLDALRAQPWRSGEQAHDLLSAALHLGLPLPRLKQLSEALLDGQVWDHWRTLVEAQVAEVCGRTAAAFDGYRSVAGTPLLAPAVNGTAHLGAARCLLALGRDAEAADRVNRAGELLRHWAGWRVEQLTQLQAQLGLAPADSRHTVTGIAALTTREREVALLVADGLTNAELARRLYISPRTAAVHVSSILRKLGVTSRTEVTTALTH</sequence>
<feature type="domain" description="HTH luxR-type" evidence="3">
    <location>
        <begin position="836"/>
        <end position="899"/>
    </location>
</feature>
<dbReference type="PRINTS" id="PR00038">
    <property type="entry name" value="HTHLUXR"/>
</dbReference>
<dbReference type="InterPro" id="IPR016032">
    <property type="entry name" value="Sig_transdc_resp-reg_C-effctor"/>
</dbReference>
<evidence type="ECO:0000313" key="4">
    <source>
        <dbReference type="EMBL" id="GIF80811.1"/>
    </source>
</evidence>
<dbReference type="Pfam" id="PF13191">
    <property type="entry name" value="AAA_16"/>
    <property type="match status" value="1"/>
</dbReference>
<comment type="caution">
    <text evidence="4">The sequence shown here is derived from an EMBL/GenBank/DDBJ whole genome shotgun (WGS) entry which is preliminary data.</text>
</comment>
<dbReference type="PANTHER" id="PTHR16305">
    <property type="entry name" value="TESTICULAR SOLUBLE ADENYLYL CYCLASE"/>
    <property type="match status" value="1"/>
</dbReference>
<dbReference type="GO" id="GO:0005737">
    <property type="term" value="C:cytoplasm"/>
    <property type="evidence" value="ECO:0007669"/>
    <property type="project" value="TreeGrafter"/>
</dbReference>
<evidence type="ECO:0000313" key="5">
    <source>
        <dbReference type="Proteomes" id="UP000601223"/>
    </source>
</evidence>
<dbReference type="CDD" id="cd06170">
    <property type="entry name" value="LuxR_C_like"/>
    <property type="match status" value="1"/>
</dbReference>
<dbReference type="EMBL" id="BONF01000010">
    <property type="protein sequence ID" value="GIF80811.1"/>
    <property type="molecule type" value="Genomic_DNA"/>
</dbReference>
<dbReference type="PROSITE" id="PS50043">
    <property type="entry name" value="HTH_LUXR_2"/>
    <property type="match status" value="1"/>
</dbReference>
<proteinExistence type="predicted"/>
<dbReference type="Gene3D" id="3.40.50.300">
    <property type="entry name" value="P-loop containing nucleotide triphosphate hydrolases"/>
    <property type="match status" value="1"/>
</dbReference>
<reference evidence="4 5" key="1">
    <citation type="submission" date="2021-01" db="EMBL/GenBank/DDBJ databases">
        <title>Whole genome shotgun sequence of Catellatospora bangladeshensis NBRC 107357.</title>
        <authorList>
            <person name="Komaki H."/>
            <person name="Tamura T."/>
        </authorList>
    </citation>
    <scope>NUCLEOTIDE SEQUENCE [LARGE SCALE GENOMIC DNA]</scope>
    <source>
        <strain evidence="4 5">NBRC 107357</strain>
    </source>
</reference>
<dbReference type="InterPro" id="IPR027417">
    <property type="entry name" value="P-loop_NTPase"/>
</dbReference>
<evidence type="ECO:0000256" key="1">
    <source>
        <dbReference type="ARBA" id="ARBA00022741"/>
    </source>
</evidence>
<name>A0A8J3JAT9_9ACTN</name>
<organism evidence="4 5">
    <name type="scientific">Catellatospora bangladeshensis</name>
    <dbReference type="NCBI Taxonomy" id="310355"/>
    <lineage>
        <taxon>Bacteria</taxon>
        <taxon>Bacillati</taxon>
        <taxon>Actinomycetota</taxon>
        <taxon>Actinomycetes</taxon>
        <taxon>Micromonosporales</taxon>
        <taxon>Micromonosporaceae</taxon>
        <taxon>Catellatospora</taxon>
    </lineage>
</organism>
<dbReference type="InterPro" id="IPR041664">
    <property type="entry name" value="AAA_16"/>
</dbReference>
<dbReference type="Proteomes" id="UP000601223">
    <property type="component" value="Unassembled WGS sequence"/>
</dbReference>
<keyword evidence="2" id="KW-0067">ATP-binding</keyword>
<gene>
    <name evidence="4" type="ORF">Cba03nite_21600</name>
</gene>
<dbReference type="GO" id="GO:0004016">
    <property type="term" value="F:adenylate cyclase activity"/>
    <property type="evidence" value="ECO:0007669"/>
    <property type="project" value="TreeGrafter"/>
</dbReference>
<dbReference type="SMART" id="SM00421">
    <property type="entry name" value="HTH_LUXR"/>
    <property type="match status" value="1"/>
</dbReference>
<keyword evidence="1" id="KW-0547">Nucleotide-binding</keyword>
<evidence type="ECO:0000259" key="3">
    <source>
        <dbReference type="PROSITE" id="PS50043"/>
    </source>
</evidence>
<keyword evidence="5" id="KW-1185">Reference proteome</keyword>
<dbReference type="InterPro" id="IPR000792">
    <property type="entry name" value="Tscrpt_reg_LuxR_C"/>
</dbReference>
<accession>A0A8J3JAT9</accession>
<dbReference type="Gene3D" id="1.10.10.10">
    <property type="entry name" value="Winged helix-like DNA-binding domain superfamily/Winged helix DNA-binding domain"/>
    <property type="match status" value="1"/>
</dbReference>
<dbReference type="InterPro" id="IPR036388">
    <property type="entry name" value="WH-like_DNA-bd_sf"/>
</dbReference>
<dbReference type="PANTHER" id="PTHR16305:SF35">
    <property type="entry name" value="TRANSCRIPTIONAL ACTIVATOR DOMAIN"/>
    <property type="match status" value="1"/>
</dbReference>
<evidence type="ECO:0000256" key="2">
    <source>
        <dbReference type="ARBA" id="ARBA00022840"/>
    </source>
</evidence>
<dbReference type="Pfam" id="PF00196">
    <property type="entry name" value="GerE"/>
    <property type="match status" value="1"/>
</dbReference>
<dbReference type="GO" id="GO:0003677">
    <property type="term" value="F:DNA binding"/>
    <property type="evidence" value="ECO:0007669"/>
    <property type="project" value="InterPro"/>
</dbReference>
<dbReference type="GO" id="GO:0006355">
    <property type="term" value="P:regulation of DNA-templated transcription"/>
    <property type="evidence" value="ECO:0007669"/>
    <property type="project" value="InterPro"/>
</dbReference>
<dbReference type="SUPFAM" id="SSF46894">
    <property type="entry name" value="C-terminal effector domain of the bipartite response regulators"/>
    <property type="match status" value="1"/>
</dbReference>
<protein>
    <submittedName>
        <fullName evidence="4">LuxR family transcriptional regulator</fullName>
    </submittedName>
</protein>
<dbReference type="GO" id="GO:0005524">
    <property type="term" value="F:ATP binding"/>
    <property type="evidence" value="ECO:0007669"/>
    <property type="project" value="UniProtKB-KW"/>
</dbReference>
<dbReference type="SUPFAM" id="SSF52540">
    <property type="entry name" value="P-loop containing nucleoside triphosphate hydrolases"/>
    <property type="match status" value="1"/>
</dbReference>
<dbReference type="AlphaFoldDB" id="A0A8J3JAT9"/>